<dbReference type="CDD" id="cd08369">
    <property type="entry name" value="FMT_core"/>
    <property type="match status" value="1"/>
</dbReference>
<dbReference type="InterPro" id="IPR002376">
    <property type="entry name" value="Formyl_transf_N"/>
</dbReference>
<dbReference type="GO" id="GO:0004479">
    <property type="term" value="F:methionyl-tRNA formyltransferase activity"/>
    <property type="evidence" value="ECO:0007669"/>
    <property type="project" value="TreeGrafter"/>
</dbReference>
<dbReference type="OrthoDB" id="5355061at2"/>
<dbReference type="AlphaFoldDB" id="A0A437MMG7"/>
<keyword evidence="2" id="KW-0808">Transferase</keyword>
<dbReference type="Proteomes" id="UP000282957">
    <property type="component" value="Unassembled WGS sequence"/>
</dbReference>
<dbReference type="PANTHER" id="PTHR11138">
    <property type="entry name" value="METHIONYL-TRNA FORMYLTRANSFERASE"/>
    <property type="match status" value="1"/>
</dbReference>
<proteinExistence type="predicted"/>
<dbReference type="Gene3D" id="3.40.50.12230">
    <property type="match status" value="1"/>
</dbReference>
<comment type="caution">
    <text evidence="2">The sequence shown here is derived from an EMBL/GenBank/DDBJ whole genome shotgun (WGS) entry which is preliminary data.</text>
</comment>
<evidence type="ECO:0000313" key="2">
    <source>
        <dbReference type="EMBL" id="RVT98840.1"/>
    </source>
</evidence>
<dbReference type="Pfam" id="PF00551">
    <property type="entry name" value="Formyl_trans_N"/>
    <property type="match status" value="1"/>
</dbReference>
<name>A0A437MMG7_9PROT</name>
<dbReference type="InterPro" id="IPR036477">
    <property type="entry name" value="Formyl_transf_N_sf"/>
</dbReference>
<evidence type="ECO:0000259" key="1">
    <source>
        <dbReference type="Pfam" id="PF00551"/>
    </source>
</evidence>
<gene>
    <name evidence="2" type="ORF">EOD42_01635</name>
</gene>
<dbReference type="SUPFAM" id="SSF53328">
    <property type="entry name" value="Formyltransferase"/>
    <property type="match status" value="1"/>
</dbReference>
<organism evidence="2 3">
    <name type="scientific">Rhodovarius crocodyli</name>
    <dbReference type="NCBI Taxonomy" id="1979269"/>
    <lineage>
        <taxon>Bacteria</taxon>
        <taxon>Pseudomonadati</taxon>
        <taxon>Pseudomonadota</taxon>
        <taxon>Alphaproteobacteria</taxon>
        <taxon>Acetobacterales</taxon>
        <taxon>Roseomonadaceae</taxon>
        <taxon>Rhodovarius</taxon>
    </lineage>
</organism>
<dbReference type="RefSeq" id="WP_127785310.1">
    <property type="nucleotide sequence ID" value="NZ_SACL01000001.1"/>
</dbReference>
<evidence type="ECO:0000313" key="3">
    <source>
        <dbReference type="Proteomes" id="UP000282957"/>
    </source>
</evidence>
<accession>A0A437MMG7</accession>
<dbReference type="EMBL" id="SACL01000001">
    <property type="protein sequence ID" value="RVT98840.1"/>
    <property type="molecule type" value="Genomic_DNA"/>
</dbReference>
<protein>
    <submittedName>
        <fullName evidence="2">Formyl transferase</fullName>
    </submittedName>
</protein>
<keyword evidence="3" id="KW-1185">Reference proteome</keyword>
<dbReference type="PANTHER" id="PTHR11138:SF5">
    <property type="entry name" value="METHIONYL-TRNA FORMYLTRANSFERASE, MITOCHONDRIAL"/>
    <property type="match status" value="1"/>
</dbReference>
<sequence length="261" mass="27844">MRLALLTLESLASAEAVHAFVAADPARIAMVGISDPHRPAMGGMAGQMARHLRRSGLGFLPYLAVNFSLPGLLRRQGRLSDLCRAHRIPTRWVRDVNGADTAAAIRDSGADLILCFHFDQILSPQTLALTPLGGLNVHPSLLPRHRGPIPTFHALCDGDTGVSVHVLAPRIDAGAVVAQKAVPLPPGTSAGEAARRLHLAALPLLEQALARLPVPAAETGPLLPYCPFPDRAALRRARSRGVRLTRAADAWRALRAPARGW</sequence>
<feature type="domain" description="Formyl transferase N-terminal" evidence="1">
    <location>
        <begin position="100"/>
        <end position="202"/>
    </location>
</feature>
<reference evidence="2 3" key="1">
    <citation type="submission" date="2019-01" db="EMBL/GenBank/DDBJ databases">
        <authorList>
            <person name="Chen W.-M."/>
        </authorList>
    </citation>
    <scope>NUCLEOTIDE SEQUENCE [LARGE SCALE GENOMIC DNA]</scope>
    <source>
        <strain evidence="2 3">CCP-6</strain>
    </source>
</reference>